<proteinExistence type="predicted"/>
<reference evidence="3" key="2">
    <citation type="submission" date="2011-03" db="EMBL/GenBank/DDBJ databases">
        <title>The complete genome of Desulfobacca acetoxidans DSM 11109.</title>
        <authorList>
            <consortium name="US DOE Joint Genome Institute (JGI-PGF)"/>
            <person name="Lucas S."/>
            <person name="Copeland A."/>
            <person name="Lapidus A."/>
            <person name="Bruce D."/>
            <person name="Goodwin L."/>
            <person name="Pitluck S."/>
            <person name="Peters L."/>
            <person name="Kyrpides N."/>
            <person name="Mavromatis K."/>
            <person name="Ivanova N."/>
            <person name="Ovchinnikova G."/>
            <person name="Teshima H."/>
            <person name="Detter J.C."/>
            <person name="Han C."/>
            <person name="Land M."/>
            <person name="Hauser L."/>
            <person name="Markowitz V."/>
            <person name="Cheng J.-F."/>
            <person name="Hugenholtz P."/>
            <person name="Woyke T."/>
            <person name="Wu D."/>
            <person name="Spring S."/>
            <person name="Schueler E."/>
            <person name="Brambilla E."/>
            <person name="Klenk H.-P."/>
            <person name="Eisen J.A."/>
        </authorList>
    </citation>
    <scope>NUCLEOTIDE SEQUENCE [LARGE SCALE GENOMIC DNA]</scope>
    <source>
        <strain evidence="3">ATCC 700848 / DSM 11109 / ASRB2</strain>
    </source>
</reference>
<dbReference type="AlphaFoldDB" id="F2NHS6"/>
<evidence type="ECO:0000313" key="2">
    <source>
        <dbReference type="EMBL" id="AEB09411.1"/>
    </source>
</evidence>
<dbReference type="EMBL" id="CP002629">
    <property type="protein sequence ID" value="AEB09411.1"/>
    <property type="molecule type" value="Genomic_DNA"/>
</dbReference>
<feature type="region of interest" description="Disordered" evidence="1">
    <location>
        <begin position="65"/>
        <end position="157"/>
    </location>
</feature>
<gene>
    <name evidence="2" type="ordered locus">Desac_1557</name>
</gene>
<dbReference type="Proteomes" id="UP000000483">
    <property type="component" value="Chromosome"/>
</dbReference>
<keyword evidence="3" id="KW-1185">Reference proteome</keyword>
<feature type="compositionally biased region" description="Basic and acidic residues" evidence="1">
    <location>
        <begin position="88"/>
        <end position="97"/>
    </location>
</feature>
<feature type="region of interest" description="Disordered" evidence="1">
    <location>
        <begin position="306"/>
        <end position="345"/>
    </location>
</feature>
<feature type="region of interest" description="Disordered" evidence="1">
    <location>
        <begin position="206"/>
        <end position="226"/>
    </location>
</feature>
<protein>
    <submittedName>
        <fullName evidence="2">Uncharacterized protein</fullName>
    </submittedName>
</protein>
<name>F2NHS6_DESAR</name>
<dbReference type="HOGENOM" id="CLU_803457_0_0_7"/>
<accession>F2NHS6</accession>
<dbReference type="KEGG" id="dao:Desac_1557"/>
<evidence type="ECO:0000313" key="3">
    <source>
        <dbReference type="Proteomes" id="UP000000483"/>
    </source>
</evidence>
<dbReference type="RefSeq" id="WP_013706521.1">
    <property type="nucleotide sequence ID" value="NC_015388.1"/>
</dbReference>
<reference evidence="2 3" key="1">
    <citation type="journal article" date="2011" name="Stand. Genomic Sci.">
        <title>Complete genome sequence of the acetate-degrading sulfate reducer Desulfobacca acetoxidans type strain (ASRB2).</title>
        <authorList>
            <person name="Goker M."/>
            <person name="Teshima H."/>
            <person name="Lapidus A."/>
            <person name="Nolan M."/>
            <person name="Lucas S."/>
            <person name="Hammon N."/>
            <person name="Deshpande S."/>
            <person name="Cheng J.F."/>
            <person name="Tapia R."/>
            <person name="Han C."/>
            <person name="Goodwin L."/>
            <person name="Pitluck S."/>
            <person name="Huntemann M."/>
            <person name="Liolios K."/>
            <person name="Ivanova N."/>
            <person name="Pagani I."/>
            <person name="Mavromatis K."/>
            <person name="Ovchinikova G."/>
            <person name="Pati A."/>
            <person name="Chen A."/>
            <person name="Palaniappan K."/>
            <person name="Land M."/>
            <person name="Hauser L."/>
            <person name="Brambilla E.M."/>
            <person name="Rohde M."/>
            <person name="Spring S."/>
            <person name="Detter J.C."/>
            <person name="Woyke T."/>
            <person name="Bristow J."/>
            <person name="Eisen J.A."/>
            <person name="Markowitz V."/>
            <person name="Hugenholtz P."/>
            <person name="Kyrpides N.C."/>
            <person name="Klenk H.P."/>
        </authorList>
    </citation>
    <scope>NUCLEOTIDE SEQUENCE [LARGE SCALE GENOMIC DNA]</scope>
    <source>
        <strain evidence="3">ATCC 700848 / DSM 11109 / ASRB2</strain>
    </source>
</reference>
<sequence>MGRFIVRLLSIMLFIYFTAIIPQLFATVNRELPVILQDKKVPGPETRPPIDLGPLGCPGCEIPSKLSPAQPVPTGTLSDGRPYWGTGSKDDPFRDYPDVNDPSGGINFGTVSEPKEPPAPPAAVAAAPQAPAPKAPEAQAPKTETPPPPPAKPKPLTDQEILDKKWTFWQDFYQSWENDRVAPLDQCLRNMADAKSHIDSMRKAYESRGMTPPSPDVTSPTFPPQSPDQQRALNLYNTYTAQLETVKRAQERAATTLRITRESAIFLEVPEHERVARENAERQLKIEQEKLDRIKSRWQELNYGDKYGALPTTRTTIPDPTHQPKDHRKPQRTVDAMTHKIMSGK</sequence>
<feature type="compositionally biased region" description="Pro residues" evidence="1">
    <location>
        <begin position="144"/>
        <end position="153"/>
    </location>
</feature>
<organism evidence="2 3">
    <name type="scientific">Desulfobacca acetoxidans (strain ATCC 700848 / DSM 11109 / ASRB2)</name>
    <dbReference type="NCBI Taxonomy" id="880072"/>
    <lineage>
        <taxon>Bacteria</taxon>
        <taxon>Pseudomonadati</taxon>
        <taxon>Thermodesulfobacteriota</taxon>
        <taxon>Desulfobaccia</taxon>
        <taxon>Desulfobaccales</taxon>
        <taxon>Desulfobaccaceae</taxon>
        <taxon>Desulfobacca</taxon>
    </lineage>
</organism>
<evidence type="ECO:0000256" key="1">
    <source>
        <dbReference type="SAM" id="MobiDB-lite"/>
    </source>
</evidence>